<dbReference type="InterPro" id="IPR052266">
    <property type="entry name" value="Miro-EF-hand_domain"/>
</dbReference>
<dbReference type="FunFam" id="1.10.238.10:FF:000011">
    <property type="entry name" value="Mitochondrial Rho GTPase"/>
    <property type="match status" value="1"/>
</dbReference>
<evidence type="ECO:0000256" key="13">
    <source>
        <dbReference type="ARBA" id="ARBA00023136"/>
    </source>
</evidence>
<dbReference type="InterPro" id="IPR011992">
    <property type="entry name" value="EF-hand-dom_pair"/>
</dbReference>
<protein>
    <submittedName>
        <fullName evidence="16">Mitochondrial Rho GTPase</fullName>
    </submittedName>
</protein>
<dbReference type="KEGG" id="apro:F751_6930"/>
<dbReference type="PROSITE" id="PS00018">
    <property type="entry name" value="EF_HAND_1"/>
    <property type="match status" value="1"/>
</dbReference>
<dbReference type="PANTHER" id="PTHR46819:SF1">
    <property type="entry name" value="EF-HAND CALCIUM-BINDING DOMAIN-CONTAINING PROTEIN 7"/>
    <property type="match status" value="1"/>
</dbReference>
<keyword evidence="13" id="KW-0472">Membrane</keyword>
<dbReference type="Pfam" id="PF08356">
    <property type="entry name" value="EF_assoc_2"/>
    <property type="match status" value="1"/>
</dbReference>
<dbReference type="InterPro" id="IPR027417">
    <property type="entry name" value="P-loop_NTPase"/>
</dbReference>
<keyword evidence="8" id="KW-0378">Hydrolase</keyword>
<dbReference type="Pfam" id="PF00071">
    <property type="entry name" value="Ras"/>
    <property type="match status" value="1"/>
</dbReference>
<organism evidence="16 17">
    <name type="scientific">Auxenochlorella protothecoides</name>
    <name type="common">Green microalga</name>
    <name type="synonym">Chlorella protothecoides</name>
    <dbReference type="NCBI Taxonomy" id="3075"/>
    <lineage>
        <taxon>Eukaryota</taxon>
        <taxon>Viridiplantae</taxon>
        <taxon>Chlorophyta</taxon>
        <taxon>core chlorophytes</taxon>
        <taxon>Trebouxiophyceae</taxon>
        <taxon>Chlorellales</taxon>
        <taxon>Chlorellaceae</taxon>
        <taxon>Auxenochlorella</taxon>
    </lineage>
</organism>
<evidence type="ECO:0000256" key="10">
    <source>
        <dbReference type="ARBA" id="ARBA00022989"/>
    </source>
</evidence>
<proteinExistence type="inferred from homology"/>
<dbReference type="InterPro" id="IPR002048">
    <property type="entry name" value="EF_hand_dom"/>
</dbReference>
<dbReference type="GeneID" id="23618321"/>
<dbReference type="InterPro" id="IPR020860">
    <property type="entry name" value="MIRO_dom"/>
</dbReference>
<evidence type="ECO:0000256" key="6">
    <source>
        <dbReference type="ARBA" id="ARBA00022741"/>
    </source>
</evidence>
<keyword evidence="6" id="KW-0547">Nucleotide-binding</keyword>
<dbReference type="RefSeq" id="XP_011396840.1">
    <property type="nucleotide sequence ID" value="XM_011398538.1"/>
</dbReference>
<keyword evidence="12" id="KW-0342">GTP-binding</keyword>
<keyword evidence="4" id="KW-0479">Metal-binding</keyword>
<dbReference type="STRING" id="3075.A0A087SE08"/>
<keyword evidence="3" id="KW-0812">Transmembrane</keyword>
<evidence type="ECO:0000256" key="1">
    <source>
        <dbReference type="ARBA" id="ARBA00004200"/>
    </source>
</evidence>
<evidence type="ECO:0000256" key="3">
    <source>
        <dbReference type="ARBA" id="ARBA00022692"/>
    </source>
</evidence>
<feature type="domain" description="Miro" evidence="15">
    <location>
        <begin position="5"/>
        <end position="172"/>
    </location>
</feature>
<dbReference type="PRINTS" id="PR00449">
    <property type="entry name" value="RASTRNSFRMNG"/>
</dbReference>
<gene>
    <name evidence="16" type="ORF">F751_6930</name>
</gene>
<dbReference type="InterPro" id="IPR001806">
    <property type="entry name" value="Small_GTPase"/>
</dbReference>
<evidence type="ECO:0000313" key="16">
    <source>
        <dbReference type="EMBL" id="KFM23962.1"/>
    </source>
</evidence>
<dbReference type="GO" id="GO:0005525">
    <property type="term" value="F:GTP binding"/>
    <property type="evidence" value="ECO:0007669"/>
    <property type="project" value="UniProtKB-KW"/>
</dbReference>
<keyword evidence="9" id="KW-0106">Calcium</keyword>
<evidence type="ECO:0000256" key="8">
    <source>
        <dbReference type="ARBA" id="ARBA00022801"/>
    </source>
</evidence>
<sequence length="392" mass="42783">MEGRDPTVRIAVVGDPGVGKTSLITAAATETFPDHPPPVLPPAILPAETVPECVPVVITDTSSRPEDAAALELAVQEASVVVLCFAMDRPNTLARVSRHWIPELRRMAGGAHVPVLLVGCKADARPADHTLQAAVVPILQNNPAVETCMECSAKKLQYVGEVFYLALRAVVHPTAPLFDAQAQTLRPLCSRALKRIFMLCDKDKDGILNEAELNAFQIHCFNAPLQTEELIGVKQVVAERVPEGVQNGGLTLPGFIFLHALFIERGRLETTWAVLRRYGYNNDLVLSQETLSAVNFSHAPDQVLELSEEGRAFFTSVFERCDVDDDGVLSTREQEEMFSTSPGSPWSTPAYDGVLVETSKRGLLSLRGFLAKWAYTTATEPEVTLAYALYFG</sequence>
<dbReference type="GO" id="GO:0005509">
    <property type="term" value="F:calcium ion binding"/>
    <property type="evidence" value="ECO:0007669"/>
    <property type="project" value="InterPro"/>
</dbReference>
<keyword evidence="11" id="KW-0496">Mitochondrion</keyword>
<dbReference type="InterPro" id="IPR013567">
    <property type="entry name" value="EF_hand_assoc_2"/>
</dbReference>
<evidence type="ECO:0000256" key="7">
    <source>
        <dbReference type="ARBA" id="ARBA00022787"/>
    </source>
</evidence>
<dbReference type="SMART" id="SM00175">
    <property type="entry name" value="RAB"/>
    <property type="match status" value="1"/>
</dbReference>
<name>A0A087SE08_AUXPR</name>
<dbReference type="EMBL" id="KL662101">
    <property type="protein sequence ID" value="KFM23962.1"/>
    <property type="molecule type" value="Genomic_DNA"/>
</dbReference>
<dbReference type="GO" id="GO:0003924">
    <property type="term" value="F:GTPase activity"/>
    <property type="evidence" value="ECO:0007669"/>
    <property type="project" value="InterPro"/>
</dbReference>
<comment type="subcellular location">
    <subcellularLocation>
        <location evidence="1">Mitochondrion outer membrane</location>
        <topology evidence="1">Single-pass type IV membrane protein</topology>
    </subcellularLocation>
</comment>
<dbReference type="SMART" id="SM00173">
    <property type="entry name" value="RAS"/>
    <property type="match status" value="1"/>
</dbReference>
<evidence type="ECO:0000256" key="2">
    <source>
        <dbReference type="ARBA" id="ARBA00007981"/>
    </source>
</evidence>
<evidence type="ECO:0000256" key="12">
    <source>
        <dbReference type="ARBA" id="ARBA00023134"/>
    </source>
</evidence>
<dbReference type="GO" id="GO:0005741">
    <property type="term" value="C:mitochondrial outer membrane"/>
    <property type="evidence" value="ECO:0007669"/>
    <property type="project" value="UniProtKB-SubCell"/>
</dbReference>
<dbReference type="AlphaFoldDB" id="A0A087SE08"/>
<feature type="domain" description="EF-hand" evidence="14">
    <location>
        <begin position="188"/>
        <end position="223"/>
    </location>
</feature>
<dbReference type="Pfam" id="PF08355">
    <property type="entry name" value="EF_assoc_1"/>
    <property type="match status" value="1"/>
</dbReference>
<dbReference type="PROSITE" id="PS50222">
    <property type="entry name" value="EF_HAND_2"/>
    <property type="match status" value="1"/>
</dbReference>
<dbReference type="OrthoDB" id="10020961at2759"/>
<dbReference type="Proteomes" id="UP000028924">
    <property type="component" value="Unassembled WGS sequence"/>
</dbReference>
<evidence type="ECO:0000259" key="14">
    <source>
        <dbReference type="PROSITE" id="PS50222"/>
    </source>
</evidence>
<evidence type="ECO:0000256" key="5">
    <source>
        <dbReference type="ARBA" id="ARBA00022737"/>
    </source>
</evidence>
<dbReference type="InterPro" id="IPR013566">
    <property type="entry name" value="EF_hand_assoc_1"/>
</dbReference>
<keyword evidence="7" id="KW-1000">Mitochondrion outer membrane</keyword>
<keyword evidence="5" id="KW-0677">Repeat</keyword>
<dbReference type="Gene3D" id="1.10.238.10">
    <property type="entry name" value="EF-hand"/>
    <property type="match status" value="2"/>
</dbReference>
<dbReference type="InterPro" id="IPR018247">
    <property type="entry name" value="EF_Hand_1_Ca_BS"/>
</dbReference>
<dbReference type="PROSITE" id="PS51423">
    <property type="entry name" value="MIRO"/>
    <property type="match status" value="1"/>
</dbReference>
<accession>A0A087SE08</accession>
<evidence type="ECO:0000313" key="17">
    <source>
        <dbReference type="Proteomes" id="UP000028924"/>
    </source>
</evidence>
<dbReference type="PANTHER" id="PTHR46819">
    <property type="entry name" value="EF-HAND CALCIUM-BINDING DOMAIN-CONTAINING PROTEIN 7"/>
    <property type="match status" value="1"/>
</dbReference>
<evidence type="ECO:0000256" key="11">
    <source>
        <dbReference type="ARBA" id="ARBA00023128"/>
    </source>
</evidence>
<reference evidence="16 17" key="1">
    <citation type="journal article" date="2014" name="BMC Genomics">
        <title>Oil accumulation mechanisms of the oleaginous microalga Chlorella protothecoides revealed through its genome, transcriptomes, and proteomes.</title>
        <authorList>
            <person name="Gao C."/>
            <person name="Wang Y."/>
            <person name="Shen Y."/>
            <person name="Yan D."/>
            <person name="He X."/>
            <person name="Dai J."/>
            <person name="Wu Q."/>
        </authorList>
    </citation>
    <scope>NUCLEOTIDE SEQUENCE [LARGE SCALE GENOMIC DNA]</scope>
    <source>
        <strain evidence="16 17">0710</strain>
    </source>
</reference>
<dbReference type="SUPFAM" id="SSF47473">
    <property type="entry name" value="EF-hand"/>
    <property type="match status" value="1"/>
</dbReference>
<dbReference type="SUPFAM" id="SSF52540">
    <property type="entry name" value="P-loop containing nucleoside triphosphate hydrolases"/>
    <property type="match status" value="1"/>
</dbReference>
<comment type="similarity">
    <text evidence="2">Belongs to the mitochondrial Rho GTPase family.</text>
</comment>
<evidence type="ECO:0000256" key="9">
    <source>
        <dbReference type="ARBA" id="ARBA00022837"/>
    </source>
</evidence>
<dbReference type="Gene3D" id="3.40.50.300">
    <property type="entry name" value="P-loop containing nucleotide triphosphate hydrolases"/>
    <property type="match status" value="1"/>
</dbReference>
<dbReference type="eggNOG" id="KOG1707">
    <property type="taxonomic scope" value="Eukaryota"/>
</dbReference>
<evidence type="ECO:0000259" key="15">
    <source>
        <dbReference type="PROSITE" id="PS51423"/>
    </source>
</evidence>
<keyword evidence="17" id="KW-1185">Reference proteome</keyword>
<dbReference type="SMART" id="SM00174">
    <property type="entry name" value="RHO"/>
    <property type="match status" value="1"/>
</dbReference>
<keyword evidence="10" id="KW-1133">Transmembrane helix</keyword>
<evidence type="ECO:0000256" key="4">
    <source>
        <dbReference type="ARBA" id="ARBA00022723"/>
    </source>
</evidence>